<dbReference type="PANTHER" id="PTHR42939">
    <property type="entry name" value="ABC TRANSPORTER ATP-BINDING PROTEIN ALBC-RELATED"/>
    <property type="match status" value="1"/>
</dbReference>
<dbReference type="RefSeq" id="WP_003757540.1">
    <property type="nucleotide sequence ID" value="NZ_GL538353.1"/>
</dbReference>
<proteinExistence type="predicted"/>
<name>D7UWM1_LISGR</name>
<dbReference type="InterPro" id="IPR003593">
    <property type="entry name" value="AAA+_ATPase"/>
</dbReference>
<dbReference type="Pfam" id="PF00005">
    <property type="entry name" value="ABC_tran"/>
    <property type="match status" value="1"/>
</dbReference>
<dbReference type="InterPro" id="IPR051782">
    <property type="entry name" value="ABC_Transporter_VariousFunc"/>
</dbReference>
<organism evidence="5 6">
    <name type="scientific">Listeria grayi DSM 20601</name>
    <dbReference type="NCBI Taxonomy" id="525367"/>
    <lineage>
        <taxon>Bacteria</taxon>
        <taxon>Bacillati</taxon>
        <taxon>Bacillota</taxon>
        <taxon>Bacilli</taxon>
        <taxon>Bacillales</taxon>
        <taxon>Listeriaceae</taxon>
        <taxon>Listeria</taxon>
    </lineage>
</organism>
<dbReference type="SUPFAM" id="SSF52540">
    <property type="entry name" value="P-loop containing nucleoside triphosphate hydrolases"/>
    <property type="match status" value="1"/>
</dbReference>
<dbReference type="SMART" id="SM00382">
    <property type="entry name" value="AAA"/>
    <property type="match status" value="1"/>
</dbReference>
<dbReference type="EMBL" id="ACCR02000003">
    <property type="protein sequence ID" value="EFI84079.1"/>
    <property type="molecule type" value="Genomic_DNA"/>
</dbReference>
<keyword evidence="3 5" id="KW-0067">ATP-binding</keyword>
<dbReference type="InterPro" id="IPR027417">
    <property type="entry name" value="P-loop_NTPase"/>
</dbReference>
<evidence type="ECO:0000256" key="1">
    <source>
        <dbReference type="ARBA" id="ARBA00022448"/>
    </source>
</evidence>
<dbReference type="GO" id="GO:0005524">
    <property type="term" value="F:ATP binding"/>
    <property type="evidence" value="ECO:0007669"/>
    <property type="project" value="UniProtKB-KW"/>
</dbReference>
<keyword evidence="6" id="KW-1185">Reference proteome</keyword>
<evidence type="ECO:0000313" key="5">
    <source>
        <dbReference type="EMBL" id="EFI84079.1"/>
    </source>
</evidence>
<keyword evidence="5" id="KW-0378">Hydrolase</keyword>
<accession>D7UWM1</accession>
<dbReference type="HOGENOM" id="CLU_000604_1_22_9"/>
<dbReference type="STRING" id="525367.HMPREF0556_10632"/>
<reference evidence="5" key="1">
    <citation type="submission" date="2010-06" db="EMBL/GenBank/DDBJ databases">
        <authorList>
            <person name="Muzny D."/>
            <person name="Qin X."/>
            <person name="Buhay C."/>
            <person name="Dugan-Rocha S."/>
            <person name="Ding Y."/>
            <person name="Chen G."/>
            <person name="Hawes A."/>
            <person name="Holder M."/>
            <person name="Jhangiani S."/>
            <person name="Johnson A."/>
            <person name="Khan Z."/>
            <person name="Li Z."/>
            <person name="Liu W."/>
            <person name="Liu X."/>
            <person name="Perez L."/>
            <person name="Shen H."/>
            <person name="Wang Q."/>
            <person name="Watt J."/>
            <person name="Xi L."/>
            <person name="Xin Y."/>
            <person name="Zhou J."/>
            <person name="Deng J."/>
            <person name="Jiang H."/>
            <person name="Liu Y."/>
            <person name="Qu J."/>
            <person name="Song X.-Z."/>
            <person name="Zhang L."/>
            <person name="Villasana D."/>
            <person name="Johnson A."/>
            <person name="Liu J."/>
            <person name="Liyanage D."/>
            <person name="Lorensuhewa L."/>
            <person name="Robinson T."/>
            <person name="Song A."/>
            <person name="Song B.-B."/>
            <person name="Dinh H."/>
            <person name="Thornton R."/>
            <person name="Coyle M."/>
            <person name="Francisco L."/>
            <person name="Jackson L."/>
            <person name="Javaid M."/>
            <person name="Korchina V."/>
            <person name="Kovar C."/>
            <person name="Mata R."/>
            <person name="Mathew T."/>
            <person name="Ngo R."/>
            <person name="Nguyen L."/>
            <person name="Nguyen N."/>
            <person name="Okwuonu G."/>
            <person name="Ongeri F."/>
            <person name="Pham C."/>
            <person name="Simmons D."/>
            <person name="Wilczek-Boney K."/>
            <person name="Hale W."/>
            <person name="Jakkamsetti A."/>
            <person name="Pham P."/>
            <person name="Ruth R."/>
            <person name="San Lucas F."/>
            <person name="Warren J."/>
            <person name="Zhang J."/>
            <person name="Zhao Z."/>
            <person name="Zhou C."/>
            <person name="Zhu D."/>
            <person name="Lee S."/>
            <person name="Bess C."/>
            <person name="Blankenburg K."/>
            <person name="Forbes L."/>
            <person name="Fu Q."/>
            <person name="Gubbala S."/>
            <person name="Hirani K."/>
            <person name="Jayaseelan J.C."/>
            <person name="Lara F."/>
            <person name="Munidasa M."/>
            <person name="Palculict T."/>
            <person name="Patil S."/>
            <person name="Pu L.-L."/>
            <person name="Saada N."/>
            <person name="Tang L."/>
            <person name="Weissenberger G."/>
            <person name="Zhu Y."/>
            <person name="Hemphill L."/>
            <person name="Shang Y."/>
            <person name="Youmans B."/>
            <person name="Ayvaz T."/>
            <person name="Ross M."/>
            <person name="Santibanez J."/>
            <person name="Aqrawi P."/>
            <person name="Gross S."/>
            <person name="Joshi V."/>
            <person name="Fowler G."/>
            <person name="Nazareth L."/>
            <person name="Reid J."/>
            <person name="Worley K."/>
            <person name="Petrosino J."/>
            <person name="Highlander S."/>
            <person name="Gibbs R."/>
        </authorList>
    </citation>
    <scope>NUCLEOTIDE SEQUENCE [LARGE SCALE GENOMIC DNA]</scope>
    <source>
        <strain evidence="5">DSM 20601</strain>
    </source>
</reference>
<evidence type="ECO:0000256" key="2">
    <source>
        <dbReference type="ARBA" id="ARBA00022741"/>
    </source>
</evidence>
<dbReference type="PANTHER" id="PTHR42939:SF1">
    <property type="entry name" value="ABC TRANSPORTER ATP-BINDING PROTEIN ALBC-RELATED"/>
    <property type="match status" value="1"/>
</dbReference>
<dbReference type="Proteomes" id="UP000010119">
    <property type="component" value="Unassembled WGS sequence"/>
</dbReference>
<keyword evidence="2" id="KW-0547">Nucleotide-binding</keyword>
<sequence>MIRCQCITKSFGELQVLAQLKWEIGTSGIYGITGPSGCGKTTLARLILGLESPDSGEIVLPKEYRFAVMFPEDRLLPQLSAFENVRLVCDDEVKIKNLFAELEITTSNQAVQTFSSGMKRRVALIRALCFPADGLLLDEPFKGLDRNMKKKMTSLIQAASQEMPVLLIDHDIALLEQNCTQILYLKKP</sequence>
<gene>
    <name evidence="5" type="ORF">HMPREF0556_10632</name>
</gene>
<dbReference type="InterPro" id="IPR017871">
    <property type="entry name" value="ABC_transporter-like_CS"/>
</dbReference>
<dbReference type="GO" id="GO:0016887">
    <property type="term" value="F:ATP hydrolysis activity"/>
    <property type="evidence" value="ECO:0007669"/>
    <property type="project" value="InterPro"/>
</dbReference>
<dbReference type="AlphaFoldDB" id="D7UWM1"/>
<keyword evidence="1" id="KW-0813">Transport</keyword>
<evidence type="ECO:0000313" key="6">
    <source>
        <dbReference type="Proteomes" id="UP000010119"/>
    </source>
</evidence>
<comment type="caution">
    <text evidence="5">The sequence shown here is derived from an EMBL/GenBank/DDBJ whole genome shotgun (WGS) entry which is preliminary data.</text>
</comment>
<feature type="domain" description="ABC transporter" evidence="4">
    <location>
        <begin position="2"/>
        <end position="187"/>
    </location>
</feature>
<dbReference type="PROSITE" id="PS00211">
    <property type="entry name" value="ABC_TRANSPORTER_1"/>
    <property type="match status" value="1"/>
</dbReference>
<dbReference type="PROSITE" id="PS50893">
    <property type="entry name" value="ABC_TRANSPORTER_2"/>
    <property type="match status" value="1"/>
</dbReference>
<evidence type="ECO:0000259" key="4">
    <source>
        <dbReference type="PROSITE" id="PS50893"/>
    </source>
</evidence>
<dbReference type="EC" id="3.6.3.-" evidence="5"/>
<dbReference type="eggNOG" id="COG1116">
    <property type="taxonomic scope" value="Bacteria"/>
</dbReference>
<protein>
    <submittedName>
        <fullName evidence="5">ABC transporter, ATP-binding protein</fullName>
        <ecNumber evidence="5">3.6.3.-</ecNumber>
    </submittedName>
</protein>
<dbReference type="InterPro" id="IPR003439">
    <property type="entry name" value="ABC_transporter-like_ATP-bd"/>
</dbReference>
<evidence type="ECO:0000256" key="3">
    <source>
        <dbReference type="ARBA" id="ARBA00022840"/>
    </source>
</evidence>
<dbReference type="Gene3D" id="3.40.50.300">
    <property type="entry name" value="P-loop containing nucleotide triphosphate hydrolases"/>
    <property type="match status" value="1"/>
</dbReference>